<comment type="caution">
    <text evidence="1">The sequence shown here is derived from an EMBL/GenBank/DDBJ whole genome shotgun (WGS) entry which is preliminary data.</text>
</comment>
<gene>
    <name evidence="1" type="ORF">IWW38_005387</name>
</gene>
<evidence type="ECO:0000313" key="1">
    <source>
        <dbReference type="EMBL" id="KAJ2884797.1"/>
    </source>
</evidence>
<protein>
    <submittedName>
        <fullName evidence="1">Uncharacterized protein</fullName>
    </submittedName>
</protein>
<proteinExistence type="predicted"/>
<dbReference type="Proteomes" id="UP001139981">
    <property type="component" value="Unassembled WGS sequence"/>
</dbReference>
<keyword evidence="2" id="KW-1185">Reference proteome</keyword>
<evidence type="ECO:0000313" key="2">
    <source>
        <dbReference type="Proteomes" id="UP001139981"/>
    </source>
</evidence>
<dbReference type="EMBL" id="JANBVB010002486">
    <property type="protein sequence ID" value="KAJ2884797.1"/>
    <property type="molecule type" value="Genomic_DNA"/>
</dbReference>
<name>A0ACC1LWA1_9FUNG</name>
<sequence length="222" mass="24458">MSRGRGRGRGEGARREISALQTELLGKSIFSKNGSDKATVYPDYDVVAGGRAATTEERHVADLMEKFRADMQASVFYLQPPAPPRDVERYSDRYFKADTRRQQQSLRGLKTDLSLFPEELHRSLLGKTKSLRKKTAVDNGDDLMDALKGAKDDDEDGDGKSDGGSDAEKTDKEGDGDEELGDDDDEEDEEEGNDYLDSYFDNGEEDDMGDVDDDDGGGGGDY</sequence>
<accession>A0ACC1LWA1</accession>
<organism evidence="1 2">
    <name type="scientific">Coemansia aciculifera</name>
    <dbReference type="NCBI Taxonomy" id="417176"/>
    <lineage>
        <taxon>Eukaryota</taxon>
        <taxon>Fungi</taxon>
        <taxon>Fungi incertae sedis</taxon>
        <taxon>Zoopagomycota</taxon>
        <taxon>Kickxellomycotina</taxon>
        <taxon>Kickxellomycetes</taxon>
        <taxon>Kickxellales</taxon>
        <taxon>Kickxellaceae</taxon>
        <taxon>Coemansia</taxon>
    </lineage>
</organism>
<reference evidence="1" key="1">
    <citation type="submission" date="2022-07" db="EMBL/GenBank/DDBJ databases">
        <title>Phylogenomic reconstructions and comparative analyses of Kickxellomycotina fungi.</title>
        <authorList>
            <person name="Reynolds N.K."/>
            <person name="Stajich J.E."/>
            <person name="Barry K."/>
            <person name="Grigoriev I.V."/>
            <person name="Crous P."/>
            <person name="Smith M.E."/>
        </authorList>
    </citation>
    <scope>NUCLEOTIDE SEQUENCE</scope>
    <source>
        <strain evidence="1">CBS 190363</strain>
    </source>
</reference>